<dbReference type="InterPro" id="IPR034061">
    <property type="entry name" value="Peptidases_S8_Autotransporter"/>
</dbReference>
<dbReference type="CDD" id="cd04848">
    <property type="entry name" value="Peptidases_S8_Autotransporter_serine_protease_like"/>
    <property type="match status" value="1"/>
</dbReference>
<dbReference type="InterPro" id="IPR023828">
    <property type="entry name" value="Peptidase_S8_Ser-AS"/>
</dbReference>
<dbReference type="SUPFAM" id="SSF52743">
    <property type="entry name" value="Subtilisin-like"/>
    <property type="match status" value="1"/>
</dbReference>
<dbReference type="RefSeq" id="WP_037453857.1">
    <property type="nucleotide sequence ID" value="NZ_AVFL01000011.1"/>
</dbReference>
<gene>
    <name evidence="8" type="ORF">N825_05340</name>
</gene>
<dbReference type="PATRIC" id="fig|1385369.3.peg.3274"/>
<evidence type="ECO:0000256" key="6">
    <source>
        <dbReference type="PROSITE-ProRule" id="PRU01240"/>
    </source>
</evidence>
<dbReference type="EMBL" id="AVFL01000011">
    <property type="protein sequence ID" value="EWY39670.1"/>
    <property type="molecule type" value="Genomic_DNA"/>
</dbReference>
<dbReference type="GO" id="GO:0004252">
    <property type="term" value="F:serine-type endopeptidase activity"/>
    <property type="evidence" value="ECO:0007669"/>
    <property type="project" value="UniProtKB-UniRule"/>
</dbReference>
<evidence type="ECO:0000259" key="7">
    <source>
        <dbReference type="Pfam" id="PF00082"/>
    </source>
</evidence>
<feature type="active site" description="Charge relay system" evidence="6">
    <location>
        <position position="79"/>
    </location>
</feature>
<keyword evidence="2 6" id="KW-0645">Protease</keyword>
<keyword evidence="9" id="KW-1185">Reference proteome</keyword>
<sequence length="721" mass="73276">MTPPANAYDTSEYRLNPGLQQIGAGAAYAKNIDGTGQVVAIVDTGVNTGLAEFSGAIDGRSTDIVKERAGQSLTDADGHGTVVAAVIGARKNGVQTQGVAYGAKILAIRADAYSATGKAANEFFTSDIEAATRHATESGVGVINYSLGGEGFVPIGLADAFKQAANRDIILVASAGNDGKDTVTNLIALGVTGDATTGHGIVVGSVGASNTISSFSNRAGALANSYVVAPGEMIRAVDNDGDAVTATGTSVAAPHVSGAAALLRQAFPHLTGTQIVDLILRTATDLGAPGTDAVYGRGLLNVAGAMAPVGTSSIPTGTTTAAAATTGAEATATTLRLGAAFGDALSANATLGRTIMLDEYQRAYSADVTARIARAQPGHGLEGWVGGDKGMDFVGAPVGAGGYASFADRGADRGVQVPERAGSGRSFAFTSSVTPGTEIGIASGRPMAARFGLAAVEGNTVDPISGDPARSAFLGIADAGRNVSLRTDLGDGLSMAAGVALRQEGDGWRRGADRAWGDHGDRQVVMAEMRKTWGAGHVGVQFGELTERGSALDSSGDSAFAFGQPVNTRFTALFAAANLGPVEAFGTWQYGVTADTRLGSGLIRSLSGVRSDSWQLGLARNDVLADRDRLSLSVAQPLRVSSGSAGIDAPVGRTDDGQVLRETTSASLTPSGRQIDIELAYRIMLDEDSELNFGGLMQTSPGHDDGAGPAFATAVRYLVRF</sequence>
<dbReference type="Gene3D" id="3.40.50.200">
    <property type="entry name" value="Peptidase S8/S53 domain"/>
    <property type="match status" value="1"/>
</dbReference>
<comment type="caution">
    <text evidence="8">The sequence shown here is derived from an EMBL/GenBank/DDBJ whole genome shotgun (WGS) entry which is preliminary data.</text>
</comment>
<evidence type="ECO:0000256" key="5">
    <source>
        <dbReference type="ARBA" id="ARBA00022825"/>
    </source>
</evidence>
<evidence type="ECO:0000256" key="4">
    <source>
        <dbReference type="ARBA" id="ARBA00022801"/>
    </source>
</evidence>
<evidence type="ECO:0000313" key="8">
    <source>
        <dbReference type="EMBL" id="EWY39670.1"/>
    </source>
</evidence>
<evidence type="ECO:0000256" key="1">
    <source>
        <dbReference type="ARBA" id="ARBA00011073"/>
    </source>
</evidence>
<dbReference type="GO" id="GO:0006508">
    <property type="term" value="P:proteolysis"/>
    <property type="evidence" value="ECO:0007669"/>
    <property type="project" value="UniProtKB-KW"/>
</dbReference>
<dbReference type="PROSITE" id="PS00138">
    <property type="entry name" value="SUBTILASE_SER"/>
    <property type="match status" value="1"/>
</dbReference>
<feature type="active site" description="Charge relay system" evidence="6">
    <location>
        <position position="250"/>
    </location>
</feature>
<accession>W9H0I3</accession>
<feature type="active site" description="Charge relay system" evidence="6">
    <location>
        <position position="43"/>
    </location>
</feature>
<dbReference type="PANTHER" id="PTHR43806">
    <property type="entry name" value="PEPTIDASE S8"/>
    <property type="match status" value="1"/>
</dbReference>
<dbReference type="Proteomes" id="UP000019486">
    <property type="component" value="Unassembled WGS sequence"/>
</dbReference>
<name>W9H0I3_9PROT</name>
<evidence type="ECO:0000256" key="3">
    <source>
        <dbReference type="ARBA" id="ARBA00022729"/>
    </source>
</evidence>
<organism evidence="8 9">
    <name type="scientific">Skermanella stibiiresistens SB22</name>
    <dbReference type="NCBI Taxonomy" id="1385369"/>
    <lineage>
        <taxon>Bacteria</taxon>
        <taxon>Pseudomonadati</taxon>
        <taxon>Pseudomonadota</taxon>
        <taxon>Alphaproteobacteria</taxon>
        <taxon>Rhodospirillales</taxon>
        <taxon>Azospirillaceae</taxon>
        <taxon>Skermanella</taxon>
    </lineage>
</organism>
<keyword evidence="5 6" id="KW-0720">Serine protease</keyword>
<dbReference type="PRINTS" id="PR00723">
    <property type="entry name" value="SUBTILISIN"/>
</dbReference>
<feature type="domain" description="Peptidase S8/S53" evidence="7">
    <location>
        <begin position="34"/>
        <end position="298"/>
    </location>
</feature>
<dbReference type="PANTHER" id="PTHR43806:SF11">
    <property type="entry name" value="CEREVISIN-RELATED"/>
    <property type="match status" value="1"/>
</dbReference>
<keyword evidence="4 6" id="KW-0378">Hydrolase</keyword>
<dbReference type="Pfam" id="PF00082">
    <property type="entry name" value="Peptidase_S8"/>
    <property type="match status" value="1"/>
</dbReference>
<dbReference type="InterPro" id="IPR050131">
    <property type="entry name" value="Peptidase_S8_subtilisin-like"/>
</dbReference>
<dbReference type="AlphaFoldDB" id="W9H0I3"/>
<dbReference type="STRING" id="1385369.N825_05340"/>
<dbReference type="InterPro" id="IPR015500">
    <property type="entry name" value="Peptidase_S8_subtilisin-rel"/>
</dbReference>
<dbReference type="InterPro" id="IPR036852">
    <property type="entry name" value="Peptidase_S8/S53_dom_sf"/>
</dbReference>
<protein>
    <recommendedName>
        <fullName evidence="7">Peptidase S8/S53 domain-containing protein</fullName>
    </recommendedName>
</protein>
<evidence type="ECO:0000313" key="9">
    <source>
        <dbReference type="Proteomes" id="UP000019486"/>
    </source>
</evidence>
<reference evidence="8 9" key="1">
    <citation type="submission" date="2013-08" db="EMBL/GenBank/DDBJ databases">
        <title>The genome sequence of Skermanella stibiiresistens.</title>
        <authorList>
            <person name="Zhu W."/>
            <person name="Wang G."/>
        </authorList>
    </citation>
    <scope>NUCLEOTIDE SEQUENCE [LARGE SCALE GENOMIC DNA]</scope>
    <source>
        <strain evidence="8 9">SB22</strain>
    </source>
</reference>
<proteinExistence type="inferred from homology"/>
<evidence type="ECO:0000256" key="2">
    <source>
        <dbReference type="ARBA" id="ARBA00022670"/>
    </source>
</evidence>
<comment type="similarity">
    <text evidence="1 6">Belongs to the peptidase S8 family.</text>
</comment>
<keyword evidence="3" id="KW-0732">Signal</keyword>
<dbReference type="PROSITE" id="PS51892">
    <property type="entry name" value="SUBTILASE"/>
    <property type="match status" value="1"/>
</dbReference>
<dbReference type="InterPro" id="IPR000209">
    <property type="entry name" value="Peptidase_S8/S53_dom"/>
</dbReference>